<dbReference type="Proteomes" id="UP001221519">
    <property type="component" value="Plasmid unnamed1"/>
</dbReference>
<protein>
    <submittedName>
        <fullName evidence="1">Uncharacterized protein</fullName>
    </submittedName>
</protein>
<dbReference type="EMBL" id="CP118109">
    <property type="protein sequence ID" value="WDI05220.1"/>
    <property type="molecule type" value="Genomic_DNA"/>
</dbReference>
<organism evidence="1 2">
    <name type="scientific">Paenibacillus urinalis</name>
    <dbReference type="NCBI Taxonomy" id="521520"/>
    <lineage>
        <taxon>Bacteria</taxon>
        <taxon>Bacillati</taxon>
        <taxon>Bacillota</taxon>
        <taxon>Bacilli</taxon>
        <taxon>Bacillales</taxon>
        <taxon>Paenibacillaceae</taxon>
        <taxon>Paenibacillus</taxon>
    </lineage>
</organism>
<geneLocation type="plasmid" evidence="1 2">
    <name>unnamed1</name>
</geneLocation>
<keyword evidence="2" id="KW-1185">Reference proteome</keyword>
<accession>A0ABY7XNK2</accession>
<sequence length="154" mass="17528">MAIIDIILRENFMAWNRLTFEYEQETKNLRVPSENTAETLLDFNVRLDELNTRAVYDFGRIRKLKDIMDSLLESVLKDLYAGPNDAARKAGGIQHARAFPVTGYPFEAVNLYELQDNILSNYYSMQSTVRALEGKMGAKITNNALLKNELASAM</sequence>
<reference evidence="1 2" key="1">
    <citation type="submission" date="2023-02" db="EMBL/GenBank/DDBJ databases">
        <title>Pathogen: clinical or host-associated sample.</title>
        <authorList>
            <person name="Hergert J."/>
            <person name="Casey R."/>
            <person name="Wagner J."/>
            <person name="Young E.L."/>
            <person name="Oakeson K.F."/>
        </authorList>
    </citation>
    <scope>NUCLEOTIDE SEQUENCE [LARGE SCALE GENOMIC DNA]</scope>
    <source>
        <strain evidence="1 2">2022CK-00829</strain>
        <plasmid evidence="1 2">unnamed1</plasmid>
    </source>
</reference>
<gene>
    <name evidence="1" type="ORF">PUW25_25770</name>
</gene>
<evidence type="ECO:0000313" key="2">
    <source>
        <dbReference type="Proteomes" id="UP001221519"/>
    </source>
</evidence>
<keyword evidence="1" id="KW-0614">Plasmid</keyword>
<proteinExistence type="predicted"/>
<dbReference type="RefSeq" id="WP_047913013.1">
    <property type="nucleotide sequence ID" value="NZ_CP118109.1"/>
</dbReference>
<evidence type="ECO:0000313" key="1">
    <source>
        <dbReference type="EMBL" id="WDI05220.1"/>
    </source>
</evidence>
<name>A0ABY7XNK2_9BACL</name>